<keyword evidence="3 5" id="KW-0472">Membrane</keyword>
<proteinExistence type="inferred from homology"/>
<comment type="caution">
    <text evidence="8">The sequence shown here is derived from an EMBL/GenBank/DDBJ whole genome shotgun (WGS) entry which is preliminary data.</text>
</comment>
<keyword evidence="1 5" id="KW-1003">Cell membrane</keyword>
<dbReference type="PANTHER" id="PTHR32432:SF4">
    <property type="entry name" value="CELL DIVISION PROTEIN FTSA"/>
    <property type="match status" value="1"/>
</dbReference>
<evidence type="ECO:0000313" key="8">
    <source>
        <dbReference type="EMBL" id="RLQ88178.1"/>
    </source>
</evidence>
<protein>
    <recommendedName>
        <fullName evidence="5 6">Cell division protein FtsA</fullName>
    </recommendedName>
</protein>
<evidence type="ECO:0000256" key="1">
    <source>
        <dbReference type="ARBA" id="ARBA00022475"/>
    </source>
</evidence>
<dbReference type="HAMAP" id="MF_02033">
    <property type="entry name" value="FtsA"/>
    <property type="match status" value="1"/>
</dbReference>
<evidence type="ECO:0000256" key="5">
    <source>
        <dbReference type="HAMAP-Rule" id="MF_02033"/>
    </source>
</evidence>
<dbReference type="CDD" id="cd24048">
    <property type="entry name" value="ASKHA_NBD_FtsA"/>
    <property type="match status" value="1"/>
</dbReference>
<evidence type="ECO:0000259" key="7">
    <source>
        <dbReference type="SMART" id="SM00842"/>
    </source>
</evidence>
<dbReference type="GO" id="GO:0032153">
    <property type="term" value="C:cell division site"/>
    <property type="evidence" value="ECO:0007669"/>
    <property type="project" value="UniProtKB-UniRule"/>
</dbReference>
<organism evidence="8 9">
    <name type="scientific">Notoacmeibacter ruber</name>
    <dbReference type="NCBI Taxonomy" id="2670375"/>
    <lineage>
        <taxon>Bacteria</taxon>
        <taxon>Pseudomonadati</taxon>
        <taxon>Pseudomonadota</taxon>
        <taxon>Alphaproteobacteria</taxon>
        <taxon>Hyphomicrobiales</taxon>
        <taxon>Notoacmeibacteraceae</taxon>
        <taxon>Notoacmeibacter</taxon>
    </lineage>
</organism>
<dbReference type="SUPFAM" id="SSF53067">
    <property type="entry name" value="Actin-like ATPase domain"/>
    <property type="match status" value="2"/>
</dbReference>
<dbReference type="Pfam" id="PF02491">
    <property type="entry name" value="SHS2_FTSA"/>
    <property type="match status" value="1"/>
</dbReference>
<comment type="subcellular location">
    <subcellularLocation>
        <location evidence="5">Cell membrane</location>
        <topology evidence="5">Peripheral membrane protein</topology>
        <orientation evidence="5">Cytoplasmic side</orientation>
    </subcellularLocation>
    <text evidence="5">Localizes to the Z ring in an FtsZ-dependent manner. Targeted to the membrane through a conserved C-terminal amphipathic helix.</text>
</comment>
<dbReference type="InterPro" id="IPR003494">
    <property type="entry name" value="SHS2_FtsA"/>
</dbReference>
<dbReference type="InterPro" id="IPR043129">
    <property type="entry name" value="ATPase_NBD"/>
</dbReference>
<keyword evidence="9" id="KW-1185">Reference proteome</keyword>
<keyword evidence="2 5" id="KW-0132">Cell division</keyword>
<comment type="function">
    <text evidence="5 6">Cell division protein that is involved in the assembly of the Z ring. May serve as a membrane anchor for the Z ring.</text>
</comment>
<dbReference type="Pfam" id="PF14450">
    <property type="entry name" value="FtsA"/>
    <property type="match status" value="1"/>
</dbReference>
<sequence length="433" mass="46083">MTIIPFPRRRSVRGGVLTVLDIGSTKLTCIIARLKPREEHGEVLKGRTHQMRVIGIGHCRSQGVKSGVIVDLDAAEESIRKVVESAERMAGLTVDSIIVNLAAGRLKSESFMAQVDLAGHEVESGDISRVLAAGARLSEEAERTVIHSLPTGFSLDEESGISDPRGMVADRLGVTMHVLTGDAGPLRNLELAINRCHLSVERIVATPYASGLSTLVDDEVSMGAACIDVGGGTTTLSVFQNGRFIHADSVPIGGHHVTLDLARGMSTAIDEAERLKVMHGSALPSAADDRELITVPAVAGEEHATVPRSVVTKIIRARTEETLELIRDRLNASGHAGIVGKRLVLTGGGAQLNGLPEVARRILGRNVRVGRPLGVSGLPEMAKGPAFSTVVGLLIYPQVAHFETRQRGGVRTGFAMQSGSRFARVGAWLRESF</sequence>
<dbReference type="GO" id="GO:0009898">
    <property type="term" value="C:cytoplasmic side of plasma membrane"/>
    <property type="evidence" value="ECO:0007669"/>
    <property type="project" value="UniProtKB-UniRule"/>
</dbReference>
<dbReference type="SMART" id="SM00842">
    <property type="entry name" value="FtsA"/>
    <property type="match status" value="1"/>
</dbReference>
<dbReference type="Gene3D" id="3.30.420.40">
    <property type="match status" value="2"/>
</dbReference>
<evidence type="ECO:0000256" key="4">
    <source>
        <dbReference type="ARBA" id="ARBA00023306"/>
    </source>
</evidence>
<evidence type="ECO:0000256" key="6">
    <source>
        <dbReference type="PIRNR" id="PIRNR003101"/>
    </source>
</evidence>
<dbReference type="Proteomes" id="UP000281094">
    <property type="component" value="Unassembled WGS sequence"/>
</dbReference>
<comment type="similarity">
    <text evidence="5 6">Belongs to the FtsA/MreB family.</text>
</comment>
<comment type="subunit">
    <text evidence="5">Self-interacts. Interacts with FtsZ.</text>
</comment>
<keyword evidence="4 5" id="KW-0131">Cell cycle</keyword>
<feature type="domain" description="SHS2" evidence="7">
    <location>
        <begin position="17"/>
        <end position="214"/>
    </location>
</feature>
<dbReference type="InterPro" id="IPR020823">
    <property type="entry name" value="Cell_div_FtsA"/>
</dbReference>
<dbReference type="EMBL" id="RCWN01000001">
    <property type="protein sequence ID" value="RLQ88178.1"/>
    <property type="molecule type" value="Genomic_DNA"/>
</dbReference>
<accession>A0A3L7JBP7</accession>
<dbReference type="PIRSF" id="PIRSF003101">
    <property type="entry name" value="FtsA"/>
    <property type="match status" value="1"/>
</dbReference>
<dbReference type="PANTHER" id="PTHR32432">
    <property type="entry name" value="CELL DIVISION PROTEIN FTSA-RELATED"/>
    <property type="match status" value="1"/>
</dbReference>
<reference evidence="8 9" key="1">
    <citation type="submission" date="2018-10" db="EMBL/GenBank/DDBJ databases">
        <title>Notoacmeibacter sp. M2BS9Y-3-1, whole genome shotgun sequence.</title>
        <authorList>
            <person name="Tuo L."/>
        </authorList>
    </citation>
    <scope>NUCLEOTIDE SEQUENCE [LARGE SCALE GENOMIC DNA]</scope>
    <source>
        <strain evidence="8 9">M2BS9Y-3-1</strain>
    </source>
</reference>
<dbReference type="InterPro" id="IPR050696">
    <property type="entry name" value="FtsA/MreB"/>
</dbReference>
<evidence type="ECO:0000313" key="9">
    <source>
        <dbReference type="Proteomes" id="UP000281094"/>
    </source>
</evidence>
<name>A0A3L7JBP7_9HYPH</name>
<dbReference type="NCBIfam" id="TIGR01174">
    <property type="entry name" value="ftsA"/>
    <property type="match status" value="1"/>
</dbReference>
<dbReference type="GO" id="GO:0043093">
    <property type="term" value="P:FtsZ-dependent cytokinesis"/>
    <property type="evidence" value="ECO:0007669"/>
    <property type="project" value="UniProtKB-UniRule"/>
</dbReference>
<evidence type="ECO:0000256" key="2">
    <source>
        <dbReference type="ARBA" id="ARBA00022618"/>
    </source>
</evidence>
<gene>
    <name evidence="5 8" type="primary">ftsA</name>
    <name evidence="8" type="ORF">D8780_08160</name>
</gene>
<dbReference type="AlphaFoldDB" id="A0A3L7JBP7"/>
<evidence type="ECO:0000256" key="3">
    <source>
        <dbReference type="ARBA" id="ARBA00023136"/>
    </source>
</evidence>
<dbReference type="RefSeq" id="WP_121645144.1">
    <property type="nucleotide sequence ID" value="NZ_RCWN01000001.1"/>
</dbReference>